<dbReference type="Proteomes" id="UP000595663">
    <property type="component" value="Chromosome"/>
</dbReference>
<keyword evidence="1" id="KW-1133">Transmembrane helix</keyword>
<organism evidence="2 3">
    <name type="scientific">Amphritea japonica ATCC BAA-1530</name>
    <dbReference type="NCBI Taxonomy" id="1278309"/>
    <lineage>
        <taxon>Bacteria</taxon>
        <taxon>Pseudomonadati</taxon>
        <taxon>Pseudomonadota</taxon>
        <taxon>Gammaproteobacteria</taxon>
        <taxon>Oceanospirillales</taxon>
        <taxon>Oceanospirillaceae</taxon>
        <taxon>Amphritea</taxon>
    </lineage>
</organism>
<proteinExistence type="predicted"/>
<protein>
    <submittedName>
        <fullName evidence="2">Uncharacterized protein</fullName>
    </submittedName>
</protein>
<keyword evidence="1" id="KW-0812">Transmembrane</keyword>
<gene>
    <name evidence="2" type="ORF">AMJAP_1253</name>
</gene>
<dbReference type="EMBL" id="AP014545">
    <property type="protein sequence ID" value="BBB25848.1"/>
    <property type="molecule type" value="Genomic_DNA"/>
</dbReference>
<reference evidence="2 3" key="1">
    <citation type="journal article" date="2008" name="Int. J. Syst. Evol. Microbiol.">
        <title>Amphritea japonica sp. nov. and Amphritea balenae sp. nov., isolated from the sediment adjacent to sperm whale carcasses off Kagoshima, Japan.</title>
        <authorList>
            <person name="Miyazaki M."/>
            <person name="Nogi Y."/>
            <person name="Fujiwara Y."/>
            <person name="Kawato M."/>
            <person name="Nagahama T."/>
            <person name="Kubokawa K."/>
            <person name="Horikoshi K."/>
        </authorList>
    </citation>
    <scope>NUCLEOTIDE SEQUENCE [LARGE SCALE GENOMIC DNA]</scope>
    <source>
        <strain evidence="2 3">ATCC BAA-1530</strain>
    </source>
</reference>
<evidence type="ECO:0000313" key="3">
    <source>
        <dbReference type="Proteomes" id="UP000595663"/>
    </source>
</evidence>
<feature type="transmembrane region" description="Helical" evidence="1">
    <location>
        <begin position="118"/>
        <end position="138"/>
    </location>
</feature>
<evidence type="ECO:0000313" key="2">
    <source>
        <dbReference type="EMBL" id="BBB25848.1"/>
    </source>
</evidence>
<sequence length="143" mass="15602">MINEVLELRSGQVAYISSLMAGFSLSIAVQIIRGKDQRLVATVNYLLFIVTTLLFLIALYIDVSISLRVVGIEHFTEEALSRIGRIRNFGTSAATSAFLLFILSIGVLGWLKSNRTGIISTIIVAMTLATIIVARNMIVGLDI</sequence>
<keyword evidence="3" id="KW-1185">Reference proteome</keyword>
<feature type="transmembrane region" description="Helical" evidence="1">
    <location>
        <begin position="39"/>
        <end position="61"/>
    </location>
</feature>
<evidence type="ECO:0000256" key="1">
    <source>
        <dbReference type="SAM" id="Phobius"/>
    </source>
</evidence>
<accession>A0A7R6P283</accession>
<keyword evidence="1" id="KW-0472">Membrane</keyword>
<dbReference type="OrthoDB" id="6400340at2"/>
<feature type="transmembrane region" description="Helical" evidence="1">
    <location>
        <begin position="89"/>
        <end position="111"/>
    </location>
</feature>
<feature type="transmembrane region" description="Helical" evidence="1">
    <location>
        <begin position="12"/>
        <end position="32"/>
    </location>
</feature>
<name>A0A7R6P283_9GAMM</name>
<dbReference type="KEGG" id="ajp:AMJAP_1253"/>
<dbReference type="AlphaFoldDB" id="A0A7R6P283"/>
<dbReference type="RefSeq" id="WP_019621447.1">
    <property type="nucleotide sequence ID" value="NZ_AP014545.1"/>
</dbReference>